<feature type="transmembrane region" description="Helical" evidence="6">
    <location>
        <begin position="410"/>
        <end position="434"/>
    </location>
</feature>
<comment type="caution">
    <text evidence="8">The sequence shown here is derived from an EMBL/GenBank/DDBJ whole genome shotgun (WGS) entry which is preliminary data.</text>
</comment>
<dbReference type="GO" id="GO:0016020">
    <property type="term" value="C:membrane"/>
    <property type="evidence" value="ECO:0007669"/>
    <property type="project" value="UniProtKB-SubCell"/>
</dbReference>
<keyword evidence="3 6" id="KW-0812">Transmembrane</keyword>
<feature type="transmembrane region" description="Helical" evidence="6">
    <location>
        <begin position="481"/>
        <end position="502"/>
    </location>
</feature>
<dbReference type="InterPro" id="IPR050360">
    <property type="entry name" value="MFS_Sugar_Transporters"/>
</dbReference>
<evidence type="ECO:0000313" key="9">
    <source>
        <dbReference type="Proteomes" id="UP000199727"/>
    </source>
</evidence>
<gene>
    <name evidence="8" type="ORF">C361_06705</name>
</gene>
<dbReference type="InterPro" id="IPR020846">
    <property type="entry name" value="MFS_dom"/>
</dbReference>
<dbReference type="EMBL" id="AMKT01000101">
    <property type="protein sequence ID" value="OXG10672.1"/>
    <property type="molecule type" value="Genomic_DNA"/>
</dbReference>
<protein>
    <submittedName>
        <fullName evidence="8">Sugar transporter</fullName>
    </submittedName>
</protein>
<dbReference type="Pfam" id="PF00083">
    <property type="entry name" value="Sugar_tr"/>
    <property type="match status" value="1"/>
</dbReference>
<feature type="transmembrane region" description="Helical" evidence="6">
    <location>
        <begin position="446"/>
        <end position="469"/>
    </location>
</feature>
<feature type="domain" description="Major facilitator superfamily (MFS) profile" evidence="7">
    <location>
        <begin position="54"/>
        <end position="506"/>
    </location>
</feature>
<organism evidence="8 9">
    <name type="scientific">Cryptococcus neoformans Tu259-1</name>
    <dbReference type="NCBI Taxonomy" id="1230072"/>
    <lineage>
        <taxon>Eukaryota</taxon>
        <taxon>Fungi</taxon>
        <taxon>Dikarya</taxon>
        <taxon>Basidiomycota</taxon>
        <taxon>Agaricomycotina</taxon>
        <taxon>Tremellomycetes</taxon>
        <taxon>Tremellales</taxon>
        <taxon>Cryptococcaceae</taxon>
        <taxon>Cryptococcus</taxon>
        <taxon>Cryptococcus neoformans species complex</taxon>
    </lineage>
</organism>
<reference evidence="8 9" key="1">
    <citation type="submission" date="2017-06" db="EMBL/GenBank/DDBJ databases">
        <title>Global population genomics of the pathogenic fungus Cryptococcus neoformans var. grubii.</title>
        <authorList>
            <person name="Cuomo C."/>
            <person name="Litvintseva A."/>
            <person name="Chen Y."/>
            <person name="Young S."/>
            <person name="Zeng Q."/>
            <person name="Chapman S."/>
            <person name="Gujja S."/>
            <person name="Saif S."/>
            <person name="Birren B."/>
        </authorList>
    </citation>
    <scope>NUCLEOTIDE SEQUENCE [LARGE SCALE GENOMIC DNA]</scope>
    <source>
        <strain evidence="8 9">Tu259-1</strain>
    </source>
</reference>
<keyword evidence="8" id="KW-0762">Sugar transport</keyword>
<dbReference type="Proteomes" id="UP000199727">
    <property type="component" value="Unassembled WGS sequence"/>
</dbReference>
<keyword evidence="5 6" id="KW-0472">Membrane</keyword>
<keyword evidence="8" id="KW-0813">Transport</keyword>
<name>A0A854Q834_CRYNE</name>
<dbReference type="GO" id="GO:0005351">
    <property type="term" value="F:carbohydrate:proton symporter activity"/>
    <property type="evidence" value="ECO:0007669"/>
    <property type="project" value="TreeGrafter"/>
</dbReference>
<dbReference type="PANTHER" id="PTHR48022:SF2">
    <property type="entry name" value="PLASTIDIC GLUCOSE TRANSPORTER 4"/>
    <property type="match status" value="1"/>
</dbReference>
<dbReference type="PANTHER" id="PTHR48022">
    <property type="entry name" value="PLASTIDIC GLUCOSE TRANSPORTER 4"/>
    <property type="match status" value="1"/>
</dbReference>
<dbReference type="SUPFAM" id="SSF103473">
    <property type="entry name" value="MFS general substrate transporter"/>
    <property type="match status" value="1"/>
</dbReference>
<comment type="subcellular location">
    <subcellularLocation>
        <location evidence="1">Membrane</location>
        <topology evidence="1">Multi-pass membrane protein</topology>
    </subcellularLocation>
</comment>
<evidence type="ECO:0000256" key="6">
    <source>
        <dbReference type="SAM" id="Phobius"/>
    </source>
</evidence>
<feature type="transmembrane region" description="Helical" evidence="6">
    <location>
        <begin position="127"/>
        <end position="145"/>
    </location>
</feature>
<evidence type="ECO:0000313" key="8">
    <source>
        <dbReference type="EMBL" id="OXG10672.1"/>
    </source>
</evidence>
<dbReference type="AlphaFoldDB" id="A0A854Q834"/>
<comment type="similarity">
    <text evidence="2">Belongs to the major facilitator superfamily. Sugar transporter (TC 2.A.1.1) family.</text>
</comment>
<sequence length="549" mass="60277">MINLDIKPEVSHLEDTKTDIDLVKAPILKSDLDTLTAWQTVKRFWKAIILCNLLCIAAAADGYQINLNGNIIANTGFINRVGQLDPETGKYVLSSSSTALWGALQSLGQLTGMVLLNPVSDKIGRKMTLYLLWCILLGSIFIETFTKSWRDWAGAKLLAGVGVGCLQATLPIYVTEWAPVNIRGGMLLAYSCWNHTGGFLAPLILFICKQTLGESEWRIPVLTQWGFLGIMLPIFLWLPETPSYYAARGLHDQGKAVLRRVNGNVKGYNVEAEYEVIKNIIIEEQERLELLGIKDQSWRSILRSYVECFRGSNLKRTIAASLPASCQQLTGLAFLSGYASLFFREAGFTNAFEITSILFGIKVFFVIVFTFTTDRMGRRTIVIVLAGICCAMLLVIGVLGHVIHNETTKVVLIVAACIWSAANVGLGAFGWSFAGEVATQKLRARTSGLGSGIAVIFGLIFNTSVPIMLLDGGAKLGGNTYNTAFIFLGFGTIVWILTIFLLPEVAKRNPAELDEMYEKSVPPWKMKDFVTDVQKAHAARHGTGGLSTL</sequence>
<dbReference type="PROSITE" id="PS50850">
    <property type="entry name" value="MFS"/>
    <property type="match status" value="1"/>
</dbReference>
<dbReference type="OrthoDB" id="2544694at2759"/>
<dbReference type="InterPro" id="IPR005828">
    <property type="entry name" value="MFS_sugar_transport-like"/>
</dbReference>
<dbReference type="PROSITE" id="PS00217">
    <property type="entry name" value="SUGAR_TRANSPORT_2"/>
    <property type="match status" value="1"/>
</dbReference>
<evidence type="ECO:0000256" key="3">
    <source>
        <dbReference type="ARBA" id="ARBA00022692"/>
    </source>
</evidence>
<dbReference type="InterPro" id="IPR036259">
    <property type="entry name" value="MFS_trans_sf"/>
</dbReference>
<evidence type="ECO:0000259" key="7">
    <source>
        <dbReference type="PROSITE" id="PS50850"/>
    </source>
</evidence>
<feature type="transmembrane region" description="Helical" evidence="6">
    <location>
        <begin position="381"/>
        <end position="404"/>
    </location>
</feature>
<evidence type="ECO:0000256" key="5">
    <source>
        <dbReference type="ARBA" id="ARBA00023136"/>
    </source>
</evidence>
<dbReference type="Gene3D" id="1.20.1250.20">
    <property type="entry name" value="MFS general substrate transporter like domains"/>
    <property type="match status" value="1"/>
</dbReference>
<evidence type="ECO:0000256" key="4">
    <source>
        <dbReference type="ARBA" id="ARBA00022989"/>
    </source>
</evidence>
<evidence type="ECO:0000256" key="1">
    <source>
        <dbReference type="ARBA" id="ARBA00004141"/>
    </source>
</evidence>
<proteinExistence type="inferred from homology"/>
<feature type="transmembrane region" description="Helical" evidence="6">
    <location>
        <begin position="219"/>
        <end position="238"/>
    </location>
</feature>
<dbReference type="InterPro" id="IPR005829">
    <property type="entry name" value="Sugar_transporter_CS"/>
</dbReference>
<feature type="transmembrane region" description="Helical" evidence="6">
    <location>
        <begin position="351"/>
        <end position="369"/>
    </location>
</feature>
<keyword evidence="4 6" id="KW-1133">Transmembrane helix</keyword>
<accession>A0A854Q834</accession>
<feature type="transmembrane region" description="Helical" evidence="6">
    <location>
        <begin position="187"/>
        <end position="207"/>
    </location>
</feature>
<evidence type="ECO:0000256" key="2">
    <source>
        <dbReference type="ARBA" id="ARBA00010992"/>
    </source>
</evidence>